<evidence type="ECO:0000256" key="5">
    <source>
        <dbReference type="ARBA" id="ARBA00022801"/>
    </source>
</evidence>
<evidence type="ECO:0000256" key="2">
    <source>
        <dbReference type="ARBA" id="ARBA00007186"/>
    </source>
</evidence>
<keyword evidence="7" id="KW-0326">Glycosidase</keyword>
<dbReference type="EC" id="3.2.1.55" evidence="4"/>
<dbReference type="PANTHER" id="PTHR43576:SF3">
    <property type="entry name" value="ALPHA-L-ARABINOFURANOSIDASE C"/>
    <property type="match status" value="1"/>
</dbReference>
<keyword evidence="8" id="KW-0732">Signal</keyword>
<evidence type="ECO:0000256" key="8">
    <source>
        <dbReference type="SAM" id="SignalP"/>
    </source>
</evidence>
<feature type="chain" id="PRO_5041999965" description="non-reducing end alpha-L-arabinofuranosidase" evidence="8">
    <location>
        <begin position="24"/>
        <end position="511"/>
    </location>
</feature>
<comment type="similarity">
    <text evidence="2">Belongs to the glycosyl hydrolase 51 family.</text>
</comment>
<dbReference type="GO" id="GO:0046556">
    <property type="term" value="F:alpha-L-arabinofuranosidase activity"/>
    <property type="evidence" value="ECO:0007669"/>
    <property type="project" value="UniProtKB-EC"/>
</dbReference>
<dbReference type="Pfam" id="PF22848">
    <property type="entry name" value="ASD1_dom"/>
    <property type="match status" value="1"/>
</dbReference>
<evidence type="ECO:0000256" key="6">
    <source>
        <dbReference type="ARBA" id="ARBA00023277"/>
    </source>
</evidence>
<dbReference type="Gene3D" id="2.60.40.1180">
    <property type="entry name" value="Golgi alpha-mannosidase II"/>
    <property type="match status" value="1"/>
</dbReference>
<dbReference type="SUPFAM" id="SSF51445">
    <property type="entry name" value="(Trans)glycosidases"/>
    <property type="match status" value="1"/>
</dbReference>
<dbReference type="SMART" id="SM00813">
    <property type="entry name" value="Alpha-L-AF_C"/>
    <property type="match status" value="1"/>
</dbReference>
<accession>A0AAE3SED3</accession>
<sequence>MDLKIVLRLLVLLLFTNSLQGFAQDIVQIDIREPQENIEVSANLYGQFIEYLDNSITGGIFDENSPLSDADGFRKDVLIKMEDLKTPVLRYPGGTVTKTYHWEDGIGPRSERPARRNLIWGGVEDNHFGTDEYIKYCRLIGAEPSIVVNMGTGTAEEAANWVEYCNGTGNTYYANLRRQNGSEEPYNVKLWSLGNEEAAWEDAGRLSNPEKYAEEAWYFAKMMKLTDPSIKLFSVADPFKKEWNDVVLGSLAPIADYISVHWYVGTVEGKPLSIYSQIASFDTTLTELSSYLSQYPEKVENFSKWYRFPSRQDAIKISVDEWGIWESTGGGKYNLDCRYTWRHALATASFLNVFHRQAGSVTMANWAQSVNVLGAILASDKGSIEQTVYYPLMYFRQYLGNSLMSVETSGMPVIEGGENLQALDISSTYNDKTNEVSVFVVNRSDKKVSANMNIEGVKASNAKLVQITSVNEDAKNVIGQESVVAVTEENVSLRKGIKIEPLSINIIVFKK</sequence>
<feature type="signal peptide" evidence="8">
    <location>
        <begin position="1"/>
        <end position="23"/>
    </location>
</feature>
<gene>
    <name evidence="10" type="ORF">OM075_07395</name>
</gene>
<name>A0AAE3SED3_9BACT</name>
<dbReference type="GO" id="GO:0000272">
    <property type="term" value="P:polysaccharide catabolic process"/>
    <property type="evidence" value="ECO:0007669"/>
    <property type="project" value="TreeGrafter"/>
</dbReference>
<evidence type="ECO:0000259" key="9">
    <source>
        <dbReference type="SMART" id="SM00813"/>
    </source>
</evidence>
<evidence type="ECO:0000313" key="11">
    <source>
        <dbReference type="Proteomes" id="UP001209229"/>
    </source>
</evidence>
<comment type="caution">
    <text evidence="10">The sequence shown here is derived from an EMBL/GenBank/DDBJ whole genome shotgun (WGS) entry which is preliminary data.</text>
</comment>
<evidence type="ECO:0000313" key="10">
    <source>
        <dbReference type="EMBL" id="MCW3786285.1"/>
    </source>
</evidence>
<dbReference type="GO" id="GO:0046373">
    <property type="term" value="P:L-arabinose metabolic process"/>
    <property type="evidence" value="ECO:0007669"/>
    <property type="project" value="InterPro"/>
</dbReference>
<dbReference type="PANTHER" id="PTHR43576">
    <property type="entry name" value="ALPHA-L-ARABINOFURANOSIDASE C-RELATED"/>
    <property type="match status" value="1"/>
</dbReference>
<keyword evidence="6" id="KW-0119">Carbohydrate metabolism</keyword>
<dbReference type="InterPro" id="IPR055235">
    <property type="entry name" value="ASD1_cat"/>
</dbReference>
<dbReference type="EMBL" id="JAPDPJ010000012">
    <property type="protein sequence ID" value="MCW3786285.1"/>
    <property type="molecule type" value="Genomic_DNA"/>
</dbReference>
<dbReference type="SUPFAM" id="SSF51011">
    <property type="entry name" value="Glycosyl hydrolase domain"/>
    <property type="match status" value="1"/>
</dbReference>
<dbReference type="RefSeq" id="WP_301189851.1">
    <property type="nucleotide sequence ID" value="NZ_JAPDPJ010000012.1"/>
</dbReference>
<dbReference type="AlphaFoldDB" id="A0AAE3SED3"/>
<evidence type="ECO:0000256" key="1">
    <source>
        <dbReference type="ARBA" id="ARBA00001462"/>
    </source>
</evidence>
<dbReference type="InterPro" id="IPR013780">
    <property type="entry name" value="Glyco_hydro_b"/>
</dbReference>
<comment type="subunit">
    <text evidence="3">Homohexamer; trimer of dimers.</text>
</comment>
<dbReference type="InterPro" id="IPR010720">
    <property type="entry name" value="Alpha-L-AF_C"/>
</dbReference>
<evidence type="ECO:0000256" key="7">
    <source>
        <dbReference type="ARBA" id="ARBA00023295"/>
    </source>
</evidence>
<dbReference type="InterPro" id="IPR017853">
    <property type="entry name" value="GH"/>
</dbReference>
<proteinExistence type="inferred from homology"/>
<dbReference type="Proteomes" id="UP001209229">
    <property type="component" value="Unassembled WGS sequence"/>
</dbReference>
<dbReference type="Gene3D" id="3.20.20.80">
    <property type="entry name" value="Glycosidases"/>
    <property type="match status" value="1"/>
</dbReference>
<organism evidence="10 11">
    <name type="scientific">Plebeiibacterium sediminum</name>
    <dbReference type="NCBI Taxonomy" id="2992112"/>
    <lineage>
        <taxon>Bacteria</taxon>
        <taxon>Pseudomonadati</taxon>
        <taxon>Bacteroidota</taxon>
        <taxon>Bacteroidia</taxon>
        <taxon>Marinilabiliales</taxon>
        <taxon>Marinilabiliaceae</taxon>
        <taxon>Plebeiibacterium</taxon>
    </lineage>
</organism>
<dbReference type="Pfam" id="PF06964">
    <property type="entry name" value="Alpha-L-AF_C"/>
    <property type="match status" value="1"/>
</dbReference>
<keyword evidence="5" id="KW-0378">Hydrolase</keyword>
<evidence type="ECO:0000256" key="4">
    <source>
        <dbReference type="ARBA" id="ARBA00012670"/>
    </source>
</evidence>
<feature type="domain" description="Alpha-L-arabinofuranosidase C-terminal" evidence="9">
    <location>
        <begin position="320"/>
        <end position="503"/>
    </location>
</feature>
<reference evidence="10" key="1">
    <citation type="submission" date="2022-10" db="EMBL/GenBank/DDBJ databases">
        <authorList>
            <person name="Yu W.X."/>
        </authorList>
    </citation>
    <scope>NUCLEOTIDE SEQUENCE</scope>
    <source>
        <strain evidence="10">AAT</strain>
    </source>
</reference>
<evidence type="ECO:0000256" key="3">
    <source>
        <dbReference type="ARBA" id="ARBA00011165"/>
    </source>
</evidence>
<comment type="catalytic activity">
    <reaction evidence="1">
        <text>Hydrolysis of terminal non-reducing alpha-L-arabinofuranoside residues in alpha-L-arabinosides.</text>
        <dbReference type="EC" id="3.2.1.55"/>
    </reaction>
</comment>
<keyword evidence="11" id="KW-1185">Reference proteome</keyword>
<protein>
    <recommendedName>
        <fullName evidence="4">non-reducing end alpha-L-arabinofuranosidase</fullName>
        <ecNumber evidence="4">3.2.1.55</ecNumber>
    </recommendedName>
</protein>